<reference evidence="10 11" key="1">
    <citation type="submission" date="2016-10" db="EMBL/GenBank/DDBJ databases">
        <authorList>
            <person name="de Groot N.N."/>
        </authorList>
    </citation>
    <scope>NUCLEOTIDE SEQUENCE [LARGE SCALE GENOMIC DNA]</scope>
    <source>
        <strain evidence="10 11">CGMCC 1.6117</strain>
    </source>
</reference>
<keyword evidence="1 10" id="KW-0808">Transferase</keyword>
<dbReference type="InterPro" id="IPR043519">
    <property type="entry name" value="NT_sf"/>
</dbReference>
<feature type="domain" description="PII-uridylyltransferase/Glutamine-synthetase adenylyltransferase" evidence="9">
    <location>
        <begin position="291"/>
        <end position="433"/>
    </location>
</feature>
<gene>
    <name evidence="10" type="ORF">SAMN04487972_11132</name>
</gene>
<dbReference type="OrthoDB" id="9759366at2"/>
<keyword evidence="2 10" id="KW-0548">Nucleotidyltransferase</keyword>
<dbReference type="InterPro" id="IPR005190">
    <property type="entry name" value="GlnE_rpt_dom"/>
</dbReference>
<dbReference type="RefSeq" id="WP_081967457.1">
    <property type="nucleotide sequence ID" value="NZ_FOJO01000011.1"/>
</dbReference>
<evidence type="ECO:0000313" key="10">
    <source>
        <dbReference type="EMBL" id="SFA53614.1"/>
    </source>
</evidence>
<keyword evidence="5" id="KW-0460">Magnesium</keyword>
<evidence type="ECO:0000259" key="8">
    <source>
        <dbReference type="Pfam" id="PF03710"/>
    </source>
</evidence>
<sequence length="959" mass="103646">MEFAARITRLPIPVDADRGQAALLATGISEPALADLIRGAAGCSPYLAGLIAREAEWLPEALAHEDLVAREIAGFETLSADQLGPALRRAKRRVALWTALADLGGVWKLEQVTGALTELADRATDLALRVHVQAERARRKLPESAADAGGIVALAMGKMGAGELNYSSDIDLIVLYDDSAYARDDQHEARASLIRATRKAAATLSDNTDQGYVFRTDLRLRPDAAVTPVCISVSAALAYYEAEGRTWERGAYIKARPCAGDIAAGERFLHELRPFVWRRHLDFATIQDTQDMRLRIREHKGLQGRIEVPGHNMKLGQGGIREIEFFTQTRQLISGGRDPDLRVRGTVEGLARLADKGWVAAEVAQELTEHYREHREIEHRIQMVNDAQTHSVPVAPEAIDIIARMMGQADTAAWSARLAGRLQRVEALTGEFFTPADHGSRPQLSPEAEGMVERWRSYPALRTQRARAVFARIEPELLSRLTAADHAEEALARFDSFLAGLPAGVQLFSLFEANPQLIDLIADICGTAPRLASYLAHHPEVLDAVLGGSFFSEWPAARGLLAQLEKTLEAALSAANGGYEMALDAARRWAHEWQFRTGVHHLRALIGAEEAGGQYADIADAAVAALFPVVADEFARRHGPPPGRGAVALGMGSLGARQLNAASDLDLIVIYDADGQDSSAGDKPLATRAYYARLTQAMITALSAPTSAGRLYEVDMRLRPSGRQGPVAISVQSFRDYQLTEAWTWEHLALTRARVVGGCGADAGALAAEVEALRAEVLQTRGGDARILSDLVEMRGRIFAAKAPDGAWEAKIGRGRLQDIELLAQSLALRAGVPARAPLAQLRAGARSGLIAGERADSLASARRFLWNLQCAGRLLTEKPLNMENLGKGGQAFLLREADAGTLDELARKLVETVETAGRTIDEVLAVPPETRSDVAAPDPTGAGQAARPDRKPPERAPG</sequence>
<dbReference type="SUPFAM" id="SSF81301">
    <property type="entry name" value="Nucleotidyltransferase"/>
    <property type="match status" value="2"/>
</dbReference>
<protein>
    <submittedName>
        <fullName evidence="10">Glutamate-ammonia-ligase adenylyltransferase</fullName>
    </submittedName>
</protein>
<dbReference type="InterPro" id="IPR013546">
    <property type="entry name" value="PII_UdlTrfase/GS_AdlTrfase"/>
</dbReference>
<dbReference type="EMBL" id="FOJO01000011">
    <property type="protein sequence ID" value="SFA53614.1"/>
    <property type="molecule type" value="Genomic_DNA"/>
</dbReference>
<dbReference type="Gene3D" id="3.30.460.10">
    <property type="entry name" value="Beta Polymerase, domain 2"/>
    <property type="match status" value="2"/>
</dbReference>
<keyword evidence="6" id="KW-0511">Multifunctional enzyme</keyword>
<feature type="compositionally biased region" description="Basic and acidic residues" evidence="7">
    <location>
        <begin position="948"/>
        <end position="959"/>
    </location>
</feature>
<evidence type="ECO:0000256" key="1">
    <source>
        <dbReference type="ARBA" id="ARBA00022679"/>
    </source>
</evidence>
<organism evidence="10 11">
    <name type="scientific">Paracoccus halophilus</name>
    <dbReference type="NCBI Taxonomy" id="376733"/>
    <lineage>
        <taxon>Bacteria</taxon>
        <taxon>Pseudomonadati</taxon>
        <taxon>Pseudomonadota</taxon>
        <taxon>Alphaproteobacteria</taxon>
        <taxon>Rhodobacterales</taxon>
        <taxon>Paracoccaceae</taxon>
        <taxon>Paracoccus</taxon>
    </lineage>
</organism>
<dbReference type="GO" id="GO:0008882">
    <property type="term" value="F:[glutamate-ammonia-ligase] adenylyltransferase activity"/>
    <property type="evidence" value="ECO:0007669"/>
    <property type="project" value="InterPro"/>
</dbReference>
<accession>A0A1I0TPE8</accession>
<dbReference type="GO" id="GO:0005524">
    <property type="term" value="F:ATP binding"/>
    <property type="evidence" value="ECO:0007669"/>
    <property type="project" value="UniProtKB-KW"/>
</dbReference>
<evidence type="ECO:0000259" key="9">
    <source>
        <dbReference type="Pfam" id="PF08335"/>
    </source>
</evidence>
<keyword evidence="3" id="KW-0547">Nucleotide-binding</keyword>
<dbReference type="Proteomes" id="UP000182312">
    <property type="component" value="Unassembled WGS sequence"/>
</dbReference>
<evidence type="ECO:0000256" key="3">
    <source>
        <dbReference type="ARBA" id="ARBA00022741"/>
    </source>
</evidence>
<dbReference type="Gene3D" id="1.20.120.330">
    <property type="entry name" value="Nucleotidyltransferases domain 2"/>
    <property type="match status" value="2"/>
</dbReference>
<dbReference type="PANTHER" id="PTHR30621">
    <property type="entry name" value="GLUTAMINE SYNTHETASE ADENYLYLTRANSFERASE"/>
    <property type="match status" value="1"/>
</dbReference>
<name>A0A1I0TPE8_9RHOB</name>
<evidence type="ECO:0000256" key="7">
    <source>
        <dbReference type="SAM" id="MobiDB-lite"/>
    </source>
</evidence>
<evidence type="ECO:0000256" key="6">
    <source>
        <dbReference type="ARBA" id="ARBA00023268"/>
    </source>
</evidence>
<keyword evidence="10" id="KW-0436">Ligase</keyword>
<feature type="domain" description="Glutamate-ammonia ligase adenylyltransferase repeated" evidence="8">
    <location>
        <begin position="40"/>
        <end position="270"/>
    </location>
</feature>
<dbReference type="AlphaFoldDB" id="A0A1I0TPE8"/>
<dbReference type="Pfam" id="PF08335">
    <property type="entry name" value="GlnD_UR_UTase"/>
    <property type="match status" value="2"/>
</dbReference>
<dbReference type="PANTHER" id="PTHR30621:SF0">
    <property type="entry name" value="BIFUNCTIONAL GLUTAMINE SYNTHETASE ADENYLYLTRANSFERASE_ADENYLYL-REMOVING ENZYME"/>
    <property type="match status" value="1"/>
</dbReference>
<evidence type="ECO:0000256" key="5">
    <source>
        <dbReference type="ARBA" id="ARBA00022842"/>
    </source>
</evidence>
<dbReference type="InterPro" id="IPR023057">
    <property type="entry name" value="GlnE"/>
</dbReference>
<feature type="domain" description="Glutamate-ammonia ligase adenylyltransferase repeated" evidence="8">
    <location>
        <begin position="521"/>
        <end position="759"/>
    </location>
</feature>
<dbReference type="GO" id="GO:0005829">
    <property type="term" value="C:cytosol"/>
    <property type="evidence" value="ECO:0007669"/>
    <property type="project" value="TreeGrafter"/>
</dbReference>
<dbReference type="CDD" id="cd05401">
    <property type="entry name" value="NT_GlnE_GlnD_like"/>
    <property type="match status" value="2"/>
</dbReference>
<evidence type="ECO:0000256" key="2">
    <source>
        <dbReference type="ARBA" id="ARBA00022695"/>
    </source>
</evidence>
<dbReference type="GO" id="GO:0000820">
    <property type="term" value="P:regulation of glutamine family amino acid metabolic process"/>
    <property type="evidence" value="ECO:0007669"/>
    <property type="project" value="TreeGrafter"/>
</dbReference>
<proteinExistence type="predicted"/>
<feature type="domain" description="PII-uridylyltransferase/Glutamine-synthetase adenylyltransferase" evidence="9">
    <location>
        <begin position="810"/>
        <end position="879"/>
    </location>
</feature>
<evidence type="ECO:0000313" key="11">
    <source>
        <dbReference type="Proteomes" id="UP000182312"/>
    </source>
</evidence>
<feature type="region of interest" description="Disordered" evidence="7">
    <location>
        <begin position="922"/>
        <end position="959"/>
    </location>
</feature>
<dbReference type="GO" id="GO:0016874">
    <property type="term" value="F:ligase activity"/>
    <property type="evidence" value="ECO:0007669"/>
    <property type="project" value="UniProtKB-KW"/>
</dbReference>
<evidence type="ECO:0000256" key="4">
    <source>
        <dbReference type="ARBA" id="ARBA00022840"/>
    </source>
</evidence>
<dbReference type="SUPFAM" id="SSF81593">
    <property type="entry name" value="Nucleotidyltransferase substrate binding subunit/domain"/>
    <property type="match status" value="2"/>
</dbReference>
<keyword evidence="4" id="KW-0067">ATP-binding</keyword>
<dbReference type="Pfam" id="PF03710">
    <property type="entry name" value="GlnE"/>
    <property type="match status" value="2"/>
</dbReference>